<feature type="domain" description="HAMP" evidence="7">
    <location>
        <begin position="215"/>
        <end position="268"/>
    </location>
</feature>
<reference evidence="8 9" key="1">
    <citation type="journal article" date="2012" name="J. Bacteriol.">
        <title>Genome Sequence of Extracellular-Protease-Producing Alishewanella jeotgali Isolated from Traditional Korean Fermented Seafood.</title>
        <authorList>
            <person name="Jung J."/>
            <person name="Chun J."/>
            <person name="Park W."/>
        </authorList>
    </citation>
    <scope>NUCLEOTIDE SEQUENCE [LARGE SCALE GENOMIC DNA]</scope>
    <source>
        <strain evidence="8 9">KCTC 22429</strain>
    </source>
</reference>
<dbReference type="SUPFAM" id="SSF58104">
    <property type="entry name" value="Methyl-accepting chemotaxis protein (MCP) signaling domain"/>
    <property type="match status" value="1"/>
</dbReference>
<feature type="transmembrane region" description="Helical" evidence="5">
    <location>
        <begin position="192"/>
        <end position="211"/>
    </location>
</feature>
<proteinExistence type="inferred from homology"/>
<dbReference type="Gene3D" id="1.10.287.950">
    <property type="entry name" value="Methyl-accepting chemotaxis protein"/>
    <property type="match status" value="1"/>
</dbReference>
<dbReference type="Proteomes" id="UP000012046">
    <property type="component" value="Unassembled WGS sequence"/>
</dbReference>
<dbReference type="PANTHER" id="PTHR32089">
    <property type="entry name" value="METHYL-ACCEPTING CHEMOTAXIS PROTEIN MCPB"/>
    <property type="match status" value="1"/>
</dbReference>
<evidence type="ECO:0000259" key="7">
    <source>
        <dbReference type="PROSITE" id="PS50885"/>
    </source>
</evidence>
<feature type="domain" description="Methyl-accepting transducer" evidence="6">
    <location>
        <begin position="273"/>
        <end position="509"/>
    </location>
</feature>
<name>H3ZGK2_9ALTE</name>
<gene>
    <name evidence="8" type="ORF">AJE_12508</name>
</gene>
<dbReference type="PANTHER" id="PTHR32089:SF120">
    <property type="entry name" value="METHYL-ACCEPTING CHEMOTAXIS PROTEIN TLPQ"/>
    <property type="match status" value="1"/>
</dbReference>
<keyword evidence="9" id="KW-1185">Reference proteome</keyword>
<dbReference type="eggNOG" id="COG0840">
    <property type="taxonomic scope" value="Bacteria"/>
</dbReference>
<dbReference type="SMART" id="SM00283">
    <property type="entry name" value="MA"/>
    <property type="match status" value="1"/>
</dbReference>
<dbReference type="RefSeq" id="WP_008951174.1">
    <property type="nucleotide sequence ID" value="NZ_AHTH01000041.1"/>
</dbReference>
<dbReference type="InterPro" id="IPR004090">
    <property type="entry name" value="Chemotax_Me-accpt_rcpt"/>
</dbReference>
<dbReference type="Pfam" id="PF00015">
    <property type="entry name" value="MCPsignal"/>
    <property type="match status" value="1"/>
</dbReference>
<evidence type="ECO:0000313" key="9">
    <source>
        <dbReference type="Proteomes" id="UP000012046"/>
    </source>
</evidence>
<dbReference type="InterPro" id="IPR004089">
    <property type="entry name" value="MCPsignal_dom"/>
</dbReference>
<dbReference type="SMART" id="SM00304">
    <property type="entry name" value="HAMP"/>
    <property type="match status" value="1"/>
</dbReference>
<protein>
    <submittedName>
        <fullName evidence="8">Chemotaxis transducer</fullName>
    </submittedName>
</protein>
<dbReference type="PATRIC" id="fig|1129374.4.peg.2481"/>
<keyword evidence="5" id="KW-0812">Transmembrane</keyword>
<dbReference type="AlphaFoldDB" id="H3ZGK2"/>
<dbReference type="Pfam" id="PF00672">
    <property type="entry name" value="HAMP"/>
    <property type="match status" value="1"/>
</dbReference>
<dbReference type="GO" id="GO:0007165">
    <property type="term" value="P:signal transduction"/>
    <property type="evidence" value="ECO:0007669"/>
    <property type="project" value="UniProtKB-KW"/>
</dbReference>
<comment type="subcellular location">
    <subcellularLocation>
        <location evidence="1">Membrane</location>
    </subcellularLocation>
</comment>
<evidence type="ECO:0000259" key="6">
    <source>
        <dbReference type="PROSITE" id="PS50111"/>
    </source>
</evidence>
<evidence type="ECO:0000256" key="1">
    <source>
        <dbReference type="ARBA" id="ARBA00004370"/>
    </source>
</evidence>
<evidence type="ECO:0000256" key="5">
    <source>
        <dbReference type="SAM" id="Phobius"/>
    </source>
</evidence>
<evidence type="ECO:0000313" key="8">
    <source>
        <dbReference type="EMBL" id="EHR40256.1"/>
    </source>
</evidence>
<keyword evidence="5" id="KW-0472">Membrane</keyword>
<dbReference type="PROSITE" id="PS50111">
    <property type="entry name" value="CHEMOTAXIS_TRANSDUC_2"/>
    <property type="match status" value="1"/>
</dbReference>
<dbReference type="EMBL" id="AHTH01000041">
    <property type="protein sequence ID" value="EHR40256.1"/>
    <property type="molecule type" value="Genomic_DNA"/>
</dbReference>
<evidence type="ECO:0000256" key="3">
    <source>
        <dbReference type="ARBA" id="ARBA00029447"/>
    </source>
</evidence>
<sequence length="546" mass="58997">MLNFSTIASRVLLLGLVPLGLLLLVLVASFQAANSKDQLFQRLYHEHLAILSGVMQSQKILQQQALSEVQQYKSGWSSAEATRSSVQALLAEAATQWQGFSEQRTIKSPADEEAFAALDAAFAKAVKHYQDWIGFVGDDALLIKILNDSSINNEFKQQIAPFATLAEQFIQQQIDAAAEVRDASEQLTGQMLLVYLVGGALLTAFVLLLIWQTRRAVNKPLTRLRDLLLQLEQQADLTLRADERGRDEIAEAARALNLMLQRFAGLLQQLGGSARELSSQATQVSGISDQVNSGAADQARLADQLSDAVSEMMQALDRVASHTGSANQVSQNASALCQQGQQVSQKSMHSAEQLAQQMAAAARLMQQLQQDSGKISGVLEVIGKISEQTNLLALNAAIEAARAGEAGRGFSVVADEVRTLSANTKQATESIRQMISTLQQQADSACSSIAQADVQAKDSVEQARATEQQFRQLAAEVATLSDINQQISLAGNEQQQTAGRFVSGIAAMHQASQQLHQGASQSSQAAEELTALAAELERGWQQFRTN</sequence>
<dbReference type="GO" id="GO:0004888">
    <property type="term" value="F:transmembrane signaling receptor activity"/>
    <property type="evidence" value="ECO:0007669"/>
    <property type="project" value="InterPro"/>
</dbReference>
<comment type="similarity">
    <text evidence="3">Belongs to the methyl-accepting chemotaxis (MCP) protein family.</text>
</comment>
<dbReference type="InterPro" id="IPR003660">
    <property type="entry name" value="HAMP_dom"/>
</dbReference>
<dbReference type="PRINTS" id="PR00260">
    <property type="entry name" value="CHEMTRNSDUCR"/>
</dbReference>
<dbReference type="FunFam" id="1.10.287.950:FF:000001">
    <property type="entry name" value="Methyl-accepting chemotaxis sensory transducer"/>
    <property type="match status" value="1"/>
</dbReference>
<organism evidence="8 9">
    <name type="scientific">Alishewanella jeotgali KCTC 22429</name>
    <dbReference type="NCBI Taxonomy" id="1129374"/>
    <lineage>
        <taxon>Bacteria</taxon>
        <taxon>Pseudomonadati</taxon>
        <taxon>Pseudomonadota</taxon>
        <taxon>Gammaproteobacteria</taxon>
        <taxon>Alteromonadales</taxon>
        <taxon>Alteromonadaceae</taxon>
        <taxon>Alishewanella</taxon>
    </lineage>
</organism>
<evidence type="ECO:0000256" key="2">
    <source>
        <dbReference type="ARBA" id="ARBA00023224"/>
    </source>
</evidence>
<keyword evidence="5" id="KW-1133">Transmembrane helix</keyword>
<dbReference type="PROSITE" id="PS50885">
    <property type="entry name" value="HAMP"/>
    <property type="match status" value="1"/>
</dbReference>
<dbReference type="STRING" id="1129374.AJE_12508"/>
<accession>H3ZGK2</accession>
<dbReference type="GO" id="GO:0006935">
    <property type="term" value="P:chemotaxis"/>
    <property type="evidence" value="ECO:0007669"/>
    <property type="project" value="InterPro"/>
</dbReference>
<evidence type="ECO:0000256" key="4">
    <source>
        <dbReference type="PROSITE-ProRule" id="PRU00284"/>
    </source>
</evidence>
<keyword evidence="2 4" id="KW-0807">Transducer</keyword>
<comment type="caution">
    <text evidence="8">The sequence shown here is derived from an EMBL/GenBank/DDBJ whole genome shotgun (WGS) entry which is preliminary data.</text>
</comment>
<dbReference type="CDD" id="cd06225">
    <property type="entry name" value="HAMP"/>
    <property type="match status" value="1"/>
</dbReference>
<dbReference type="GO" id="GO:0016020">
    <property type="term" value="C:membrane"/>
    <property type="evidence" value="ECO:0007669"/>
    <property type="project" value="UniProtKB-SubCell"/>
</dbReference>